<evidence type="ECO:0000259" key="8">
    <source>
        <dbReference type="Pfam" id="PF12051"/>
    </source>
</evidence>
<evidence type="ECO:0000256" key="3">
    <source>
        <dbReference type="ARBA" id="ARBA00022475"/>
    </source>
</evidence>
<evidence type="ECO:0000256" key="5">
    <source>
        <dbReference type="ARBA" id="ARBA00022989"/>
    </source>
</evidence>
<dbReference type="EMBL" id="VCQU01000006">
    <property type="protein sequence ID" value="NMN97115.1"/>
    <property type="molecule type" value="Genomic_DNA"/>
</dbReference>
<feature type="transmembrane region" description="Helical" evidence="7">
    <location>
        <begin position="208"/>
        <end position="229"/>
    </location>
</feature>
<dbReference type="Gene3D" id="3.40.1710.10">
    <property type="entry name" value="abc type-2 transporter like domain"/>
    <property type="match status" value="1"/>
</dbReference>
<keyword evidence="6 7" id="KW-0472">Membrane</keyword>
<comment type="similarity">
    <text evidence="2">Belongs to the ABC-2 integral membrane protein family.</text>
</comment>
<feature type="transmembrane region" description="Helical" evidence="7">
    <location>
        <begin position="262"/>
        <end position="283"/>
    </location>
</feature>
<feature type="transmembrane region" description="Helical" evidence="7">
    <location>
        <begin position="381"/>
        <end position="403"/>
    </location>
</feature>
<proteinExistence type="inferred from homology"/>
<sequence length="421" mass="44867">MWLAPILVVSFVMALLGVLYLDSILDPKKNLHDFPIAVVNQDDGETFTSVAGDKRENFGDQITDALVNGVDKNQIDIRHVGIGEAQSLMRKGEVYGALIIPSDFSKRLHILGITSVAPGEDIQKPAVTINTNPRAGPFAVGIVTQIFDQATTKVNETVGKQLTESVLAELKGTPISGASKLVLTEPIAVDTVAYNALPDGTGNGLAPFYYALLLLLAGFTGSMIVSQLVDAQLGFAPAEMGPWYIYNPSVRVSRFHTLMVKWALMLVLGIVVSGIYVGIGALLDMPMSRPGALFAYGAFAITAVGISATAVMAALGSAGLIVNLIVFIILGVPSSGGTVPLEGQPPFFGWLANFEPLHQVFIGTRAILFYDARYDSGLLNAFWKTLAGLIFGMAIGIIATRIYDRKGFHRGTTGEPLNQPS</sequence>
<dbReference type="PANTHER" id="PTHR43077">
    <property type="entry name" value="TRANSPORT PERMEASE YVFS-RELATED"/>
    <property type="match status" value="1"/>
</dbReference>
<dbReference type="GO" id="GO:0005886">
    <property type="term" value="C:plasma membrane"/>
    <property type="evidence" value="ECO:0007669"/>
    <property type="project" value="UniProtKB-SubCell"/>
</dbReference>
<evidence type="ECO:0000256" key="7">
    <source>
        <dbReference type="SAM" id="Phobius"/>
    </source>
</evidence>
<keyword evidence="4 7" id="KW-0812">Transmembrane</keyword>
<gene>
    <name evidence="9" type="ORF">FGL95_18910</name>
</gene>
<comment type="subcellular location">
    <subcellularLocation>
        <location evidence="1">Cell membrane</location>
        <topology evidence="1">Multi-pass membrane protein</topology>
    </subcellularLocation>
</comment>
<evidence type="ECO:0000313" key="10">
    <source>
        <dbReference type="Proteomes" id="UP000535543"/>
    </source>
</evidence>
<evidence type="ECO:0000313" key="9">
    <source>
        <dbReference type="EMBL" id="NMN97115.1"/>
    </source>
</evidence>
<protein>
    <submittedName>
        <fullName evidence="9">DUF3533 domain-containing protein</fullName>
    </submittedName>
</protein>
<evidence type="ECO:0000256" key="4">
    <source>
        <dbReference type="ARBA" id="ARBA00022692"/>
    </source>
</evidence>
<keyword evidence="3" id="KW-1003">Cell membrane</keyword>
<reference evidence="9 10" key="2">
    <citation type="submission" date="2020-06" db="EMBL/GenBank/DDBJ databases">
        <title>Antribacter stalactiti gen. nov., sp. nov., a new member of the family Nacardiaceae isolated from a cave.</title>
        <authorList>
            <person name="Kim I.S."/>
        </authorList>
    </citation>
    <scope>NUCLEOTIDE SEQUENCE [LARGE SCALE GENOMIC DNA]</scope>
    <source>
        <strain evidence="9 10">YC2-7</strain>
    </source>
</reference>
<dbReference type="AlphaFoldDB" id="A0A848KE61"/>
<evidence type="ECO:0000256" key="6">
    <source>
        <dbReference type="ARBA" id="ARBA00023136"/>
    </source>
</evidence>
<dbReference type="InterPro" id="IPR022703">
    <property type="entry name" value="DUF3533"/>
</dbReference>
<name>A0A848KE61_9NOCA</name>
<feature type="transmembrane region" description="Helical" evidence="7">
    <location>
        <begin position="6"/>
        <end position="25"/>
    </location>
</feature>
<dbReference type="PANTHER" id="PTHR43077:SF8">
    <property type="entry name" value="DOXORUBICIN RESISTANCE ABC TRANSPORTER PERMEASE PROTEIN DRRB"/>
    <property type="match status" value="1"/>
</dbReference>
<feature type="domain" description="DUF3533" evidence="8">
    <location>
        <begin position="6"/>
        <end position="372"/>
    </location>
</feature>
<comment type="caution">
    <text evidence="9">The sequence shown here is derived from an EMBL/GenBank/DDBJ whole genome shotgun (WGS) entry which is preliminary data.</text>
</comment>
<evidence type="ECO:0000256" key="2">
    <source>
        <dbReference type="ARBA" id="ARBA00007783"/>
    </source>
</evidence>
<dbReference type="Pfam" id="PF12051">
    <property type="entry name" value="DUF3533"/>
    <property type="match status" value="1"/>
</dbReference>
<dbReference type="Proteomes" id="UP000535543">
    <property type="component" value="Unassembled WGS sequence"/>
</dbReference>
<keyword evidence="5 7" id="KW-1133">Transmembrane helix</keyword>
<organism evidence="9 10">
    <name type="scientific">Antrihabitans stalactiti</name>
    <dbReference type="NCBI Taxonomy" id="2584121"/>
    <lineage>
        <taxon>Bacteria</taxon>
        <taxon>Bacillati</taxon>
        <taxon>Actinomycetota</taxon>
        <taxon>Actinomycetes</taxon>
        <taxon>Mycobacteriales</taxon>
        <taxon>Nocardiaceae</taxon>
        <taxon>Antrihabitans</taxon>
    </lineage>
</organism>
<reference evidence="9 10" key="1">
    <citation type="submission" date="2019-05" db="EMBL/GenBank/DDBJ databases">
        <authorList>
            <person name="Lee S.D."/>
        </authorList>
    </citation>
    <scope>NUCLEOTIDE SEQUENCE [LARGE SCALE GENOMIC DNA]</scope>
    <source>
        <strain evidence="9 10">YC2-7</strain>
    </source>
</reference>
<evidence type="ECO:0000256" key="1">
    <source>
        <dbReference type="ARBA" id="ARBA00004651"/>
    </source>
</evidence>
<feature type="transmembrane region" description="Helical" evidence="7">
    <location>
        <begin position="295"/>
        <end position="328"/>
    </location>
</feature>
<dbReference type="InterPro" id="IPR051328">
    <property type="entry name" value="T7SS_ABC-Transporter"/>
</dbReference>
<accession>A0A848KE61</accession>
<keyword evidence="10" id="KW-1185">Reference proteome</keyword>